<dbReference type="Pfam" id="PF01397">
    <property type="entry name" value="Terpene_synth"/>
    <property type="match status" value="1"/>
</dbReference>
<sequence>MIFFNHLLFSSIIDGGSFTSTLGSDVKGLLSSYNAANLGTHGEIILDEAISFPRNNLVSALADLKPPLTTQSVSCPQDTSL</sequence>
<dbReference type="InterPro" id="IPR008930">
    <property type="entry name" value="Terpenoid_cyclase/PrenylTrfase"/>
</dbReference>
<accession>A0A9E7GUD3</accession>
<dbReference type="GO" id="GO:0010333">
    <property type="term" value="F:terpene synthase activity"/>
    <property type="evidence" value="ECO:0007669"/>
    <property type="project" value="InterPro"/>
</dbReference>
<dbReference type="Proteomes" id="UP001055439">
    <property type="component" value="Chromosome 7"/>
</dbReference>
<evidence type="ECO:0000313" key="3">
    <source>
        <dbReference type="Proteomes" id="UP001055439"/>
    </source>
</evidence>
<dbReference type="Gene3D" id="1.50.10.130">
    <property type="entry name" value="Terpene synthase, N-terminal domain"/>
    <property type="match status" value="1"/>
</dbReference>
<gene>
    <name evidence="2" type="ORF">MUK42_36014</name>
</gene>
<protein>
    <recommendedName>
        <fullName evidence="1">Terpene synthase N-terminal domain-containing protein</fullName>
    </recommendedName>
</protein>
<reference evidence="2" key="1">
    <citation type="submission" date="2022-05" db="EMBL/GenBank/DDBJ databases">
        <title>The Musa troglodytarum L. genome provides insights into the mechanism of non-climacteric behaviour and enrichment of carotenoids.</title>
        <authorList>
            <person name="Wang J."/>
        </authorList>
    </citation>
    <scope>NUCLEOTIDE SEQUENCE</scope>
    <source>
        <tissue evidence="2">Leaf</tissue>
    </source>
</reference>
<dbReference type="SUPFAM" id="SSF48239">
    <property type="entry name" value="Terpenoid cyclases/Protein prenyltransferases"/>
    <property type="match status" value="1"/>
</dbReference>
<keyword evidence="3" id="KW-1185">Reference proteome</keyword>
<evidence type="ECO:0000313" key="2">
    <source>
        <dbReference type="EMBL" id="URE21150.1"/>
    </source>
</evidence>
<dbReference type="EMBL" id="CP097509">
    <property type="protein sequence ID" value="URE21150.1"/>
    <property type="molecule type" value="Genomic_DNA"/>
</dbReference>
<organism evidence="2 3">
    <name type="scientific">Musa troglodytarum</name>
    <name type="common">fe'i banana</name>
    <dbReference type="NCBI Taxonomy" id="320322"/>
    <lineage>
        <taxon>Eukaryota</taxon>
        <taxon>Viridiplantae</taxon>
        <taxon>Streptophyta</taxon>
        <taxon>Embryophyta</taxon>
        <taxon>Tracheophyta</taxon>
        <taxon>Spermatophyta</taxon>
        <taxon>Magnoliopsida</taxon>
        <taxon>Liliopsida</taxon>
        <taxon>Zingiberales</taxon>
        <taxon>Musaceae</taxon>
        <taxon>Musa</taxon>
    </lineage>
</organism>
<dbReference type="InterPro" id="IPR036965">
    <property type="entry name" value="Terpene_synth_N_sf"/>
</dbReference>
<evidence type="ECO:0000259" key="1">
    <source>
        <dbReference type="Pfam" id="PF01397"/>
    </source>
</evidence>
<dbReference type="AlphaFoldDB" id="A0A9E7GUD3"/>
<feature type="domain" description="Terpene synthase N-terminal" evidence="1">
    <location>
        <begin position="14"/>
        <end position="63"/>
    </location>
</feature>
<dbReference type="OrthoDB" id="1877784at2759"/>
<proteinExistence type="predicted"/>
<dbReference type="InterPro" id="IPR001906">
    <property type="entry name" value="Terpene_synth_N"/>
</dbReference>
<name>A0A9E7GUD3_9LILI</name>